<organism evidence="2 3">
    <name type="scientific">Pontibacter silvestris</name>
    <dbReference type="NCBI Taxonomy" id="2305183"/>
    <lineage>
        <taxon>Bacteria</taxon>
        <taxon>Pseudomonadati</taxon>
        <taxon>Bacteroidota</taxon>
        <taxon>Cytophagia</taxon>
        <taxon>Cytophagales</taxon>
        <taxon>Hymenobacteraceae</taxon>
        <taxon>Pontibacter</taxon>
    </lineage>
</organism>
<protein>
    <submittedName>
        <fullName evidence="2">Type IX secretion system membrane protein PorP/SprF</fullName>
    </submittedName>
</protein>
<accession>A0ABW4X1Y6</accession>
<evidence type="ECO:0000313" key="2">
    <source>
        <dbReference type="EMBL" id="MFD2068978.1"/>
    </source>
</evidence>
<keyword evidence="3" id="KW-1185">Reference proteome</keyword>
<evidence type="ECO:0000256" key="1">
    <source>
        <dbReference type="SAM" id="SignalP"/>
    </source>
</evidence>
<feature type="signal peptide" evidence="1">
    <location>
        <begin position="1"/>
        <end position="19"/>
    </location>
</feature>
<sequence>MNKLLAFVTVLLLSGQVLAQQKPQYTQYTLNNYLLNPAISGIEDYVDLKLGTRQQWSGLEGAPVSYYATIHTPINKDMTSTYSRKQAGGKSNEISNKSTNVYRRVKAHHGVGGMLMTTKTGPLKRSSANVSYAYHLPVSRTTRVSAGIAPGVIQYSLDQNYVKTGNPMIDDPAIVDGRVNELKFNLDLGLWLYSQNYYLGVAGSQLVPSKRQYIDTGSPEYNNAELQKHYFVTGGYRLDVMYNLTVIPSVMIKMAQPSPASVDATVKALYAERLWAGISYRHKESFAAMAGINVSHLMDIAYSYDASTSPLGVGHAGSHEVVLGFKLRNSKKVICPSWAW</sequence>
<gene>
    <name evidence="2" type="ORF">ACFSKU_18965</name>
</gene>
<dbReference type="Proteomes" id="UP001597369">
    <property type="component" value="Unassembled WGS sequence"/>
</dbReference>
<dbReference type="EMBL" id="JBHUHV010000058">
    <property type="protein sequence ID" value="MFD2068978.1"/>
    <property type="molecule type" value="Genomic_DNA"/>
</dbReference>
<proteinExistence type="predicted"/>
<evidence type="ECO:0000313" key="3">
    <source>
        <dbReference type="Proteomes" id="UP001597369"/>
    </source>
</evidence>
<dbReference type="RefSeq" id="WP_229957577.1">
    <property type="nucleotide sequence ID" value="NZ_JAJJWI010000001.1"/>
</dbReference>
<comment type="caution">
    <text evidence="2">The sequence shown here is derived from an EMBL/GenBank/DDBJ whole genome shotgun (WGS) entry which is preliminary data.</text>
</comment>
<keyword evidence="1" id="KW-0732">Signal</keyword>
<reference evidence="3" key="1">
    <citation type="journal article" date="2019" name="Int. J. Syst. Evol. Microbiol.">
        <title>The Global Catalogue of Microorganisms (GCM) 10K type strain sequencing project: providing services to taxonomists for standard genome sequencing and annotation.</title>
        <authorList>
            <consortium name="The Broad Institute Genomics Platform"/>
            <consortium name="The Broad Institute Genome Sequencing Center for Infectious Disease"/>
            <person name="Wu L."/>
            <person name="Ma J."/>
        </authorList>
    </citation>
    <scope>NUCLEOTIDE SEQUENCE [LARGE SCALE GENOMIC DNA]</scope>
    <source>
        <strain evidence="3">JCM 16545</strain>
    </source>
</reference>
<name>A0ABW4X1Y6_9BACT</name>
<feature type="chain" id="PRO_5046401114" evidence="1">
    <location>
        <begin position="20"/>
        <end position="340"/>
    </location>
</feature>
<dbReference type="InterPro" id="IPR019861">
    <property type="entry name" value="PorP/SprF_Bacteroidetes"/>
</dbReference>
<dbReference type="Pfam" id="PF11751">
    <property type="entry name" value="PorP_SprF"/>
    <property type="match status" value="1"/>
</dbReference>
<dbReference type="NCBIfam" id="TIGR03519">
    <property type="entry name" value="T9SS_PorP_fam"/>
    <property type="match status" value="1"/>
</dbReference>